<evidence type="ECO:0000313" key="2">
    <source>
        <dbReference type="EMBL" id="NNU16550.1"/>
    </source>
</evidence>
<sequence>MSTFLRKAPLAATVIALLIVIGFLSLIYGYRLGFWGLGAVFGGFSGYLWLPAIGAILGVGSALALFVQRNAFAGIAALAVGAAAAAITYLPIYMRGEASKVPPIHDITTDVSDPPAFVAILEERKDAPNPPEYDDGQTEQQLEAYPDIKPLVMPKPLPEAWDIAMDAVRAEGLKIKAAVPSEGRIEATETVPLFGFKDDVVIRLRDAHGRATVVDIRSKSRVGQSDLGYNARRIRSLLNFMRDKGGEIEAPTLKLDAEPEQQDI</sequence>
<dbReference type="InterPro" id="IPR010865">
    <property type="entry name" value="DUF1499"/>
</dbReference>
<comment type="caution">
    <text evidence="2">The sequence shown here is derived from an EMBL/GenBank/DDBJ whole genome shotgun (WGS) entry which is preliminary data.</text>
</comment>
<organism evidence="2 3">
    <name type="scientific">Parvularcula mediterranea</name>
    <dbReference type="NCBI Taxonomy" id="2732508"/>
    <lineage>
        <taxon>Bacteria</taxon>
        <taxon>Pseudomonadati</taxon>
        <taxon>Pseudomonadota</taxon>
        <taxon>Alphaproteobacteria</taxon>
        <taxon>Parvularculales</taxon>
        <taxon>Parvularculaceae</taxon>
        <taxon>Parvularcula</taxon>
    </lineage>
</organism>
<dbReference type="Proteomes" id="UP000536835">
    <property type="component" value="Unassembled WGS sequence"/>
</dbReference>
<dbReference type="RefSeq" id="WP_173199116.1">
    <property type="nucleotide sequence ID" value="NZ_JABFCX010000003.1"/>
</dbReference>
<dbReference type="AlphaFoldDB" id="A0A7Y3W591"/>
<keyword evidence="1" id="KW-0812">Transmembrane</keyword>
<dbReference type="Pfam" id="PF07386">
    <property type="entry name" value="DUF1499"/>
    <property type="match status" value="1"/>
</dbReference>
<dbReference type="EMBL" id="JABFCX010000003">
    <property type="protein sequence ID" value="NNU16550.1"/>
    <property type="molecule type" value="Genomic_DNA"/>
</dbReference>
<reference evidence="2 3" key="1">
    <citation type="submission" date="2020-05" db="EMBL/GenBank/DDBJ databases">
        <title>Parvularcula mediterraneae sp. nov., isolated from polypropylene straw from shallow seawater of the seashore of Laganas in Zakynthos island, Greece.</title>
        <authorList>
            <person name="Szabo I."/>
            <person name="Al-Omari J."/>
            <person name="Rado J."/>
            <person name="Szerdahelyi G.S."/>
        </authorList>
    </citation>
    <scope>NUCLEOTIDE SEQUENCE [LARGE SCALE GENOMIC DNA]</scope>
    <source>
        <strain evidence="2 3">ZS-1/3</strain>
    </source>
</reference>
<name>A0A7Y3W591_9PROT</name>
<feature type="transmembrane region" description="Helical" evidence="1">
    <location>
        <begin position="74"/>
        <end position="94"/>
    </location>
</feature>
<proteinExistence type="predicted"/>
<feature type="transmembrane region" description="Helical" evidence="1">
    <location>
        <begin position="48"/>
        <end position="67"/>
    </location>
</feature>
<evidence type="ECO:0000256" key="1">
    <source>
        <dbReference type="SAM" id="Phobius"/>
    </source>
</evidence>
<accession>A0A7Y3W591</accession>
<keyword evidence="1" id="KW-1133">Transmembrane helix</keyword>
<gene>
    <name evidence="2" type="ORF">HK107_09480</name>
</gene>
<protein>
    <submittedName>
        <fullName evidence="2">DUF1499 domain-containing protein</fullName>
    </submittedName>
</protein>
<evidence type="ECO:0000313" key="3">
    <source>
        <dbReference type="Proteomes" id="UP000536835"/>
    </source>
</evidence>
<feature type="transmembrane region" description="Helical" evidence="1">
    <location>
        <begin position="9"/>
        <end position="28"/>
    </location>
</feature>
<keyword evidence="3" id="KW-1185">Reference proteome</keyword>
<keyword evidence="1" id="KW-0472">Membrane</keyword>